<dbReference type="InterPro" id="IPR041413">
    <property type="entry name" value="MLTR_LBD"/>
</dbReference>
<dbReference type="Gene3D" id="3.30.450.180">
    <property type="match status" value="1"/>
</dbReference>
<dbReference type="CDD" id="cd00093">
    <property type="entry name" value="HTH_XRE"/>
    <property type="match status" value="1"/>
</dbReference>
<organism evidence="2 3">
    <name type="scientific">Nocardiopsis codii</name>
    <dbReference type="NCBI Taxonomy" id="3065942"/>
    <lineage>
        <taxon>Bacteria</taxon>
        <taxon>Bacillati</taxon>
        <taxon>Actinomycetota</taxon>
        <taxon>Actinomycetes</taxon>
        <taxon>Streptosporangiales</taxon>
        <taxon>Nocardiopsidaceae</taxon>
        <taxon>Nocardiopsis</taxon>
    </lineage>
</organism>
<dbReference type="SMART" id="SM00530">
    <property type="entry name" value="HTH_XRE"/>
    <property type="match status" value="1"/>
</dbReference>
<dbReference type="InterPro" id="IPR001387">
    <property type="entry name" value="Cro/C1-type_HTH"/>
</dbReference>
<dbReference type="Gene3D" id="1.10.260.40">
    <property type="entry name" value="lambda repressor-like DNA-binding domains"/>
    <property type="match status" value="1"/>
</dbReference>
<dbReference type="InterPro" id="IPR010982">
    <property type="entry name" value="Lambda_DNA-bd_dom_sf"/>
</dbReference>
<proteinExistence type="predicted"/>
<dbReference type="PANTHER" id="PTHR35010">
    <property type="entry name" value="BLL4672 PROTEIN-RELATED"/>
    <property type="match status" value="1"/>
</dbReference>
<dbReference type="SUPFAM" id="SSF47413">
    <property type="entry name" value="lambda repressor-like DNA-binding domains"/>
    <property type="match status" value="1"/>
</dbReference>
<dbReference type="Pfam" id="PF13560">
    <property type="entry name" value="HTH_31"/>
    <property type="match status" value="1"/>
</dbReference>
<dbReference type="EMBL" id="JAUZMY010000044">
    <property type="protein sequence ID" value="MEE2041214.1"/>
    <property type="molecule type" value="Genomic_DNA"/>
</dbReference>
<dbReference type="Proteomes" id="UP001356095">
    <property type="component" value="Unassembled WGS sequence"/>
</dbReference>
<dbReference type="Pfam" id="PF17765">
    <property type="entry name" value="MLTR_LBD"/>
    <property type="match status" value="1"/>
</dbReference>
<keyword evidence="3" id="KW-1185">Reference proteome</keyword>
<name>A0ABU7KG64_9ACTN</name>
<protein>
    <submittedName>
        <fullName evidence="2">Helix-turn-helix transcriptional regulator</fullName>
    </submittedName>
</protein>
<evidence type="ECO:0000259" key="1">
    <source>
        <dbReference type="SMART" id="SM00530"/>
    </source>
</evidence>
<dbReference type="PANTHER" id="PTHR35010:SF2">
    <property type="entry name" value="BLL4672 PROTEIN"/>
    <property type="match status" value="1"/>
</dbReference>
<sequence length="286" mass="32233">MSDPHRDLGEFLRRARASRDPERAGLLPDGRIRRVPGLRREEVALLAGVSTDYYTRLEQGRHIVPSTQVIEVLTTALDLDDAGETYLRTLISVVGSFATRPRPVVQRVRPALHRLLNSFAGQAALILGRRTDILASNPLARALFADFDALPAKHRNYARWMLLDEHAHDLFRDWEEQARNAVEALRLDSAATPNDPGTQQLIGELSLSSPEFRQWWSGHRVHQRTHGTKRLNHPVVGTLDVQFETLTFPGDDHQVLYLYSTEPGTASHEALTLLANWTTPHTLDQT</sequence>
<comment type="caution">
    <text evidence="2">The sequence shown here is derived from an EMBL/GenBank/DDBJ whole genome shotgun (WGS) entry which is preliminary data.</text>
</comment>
<evidence type="ECO:0000313" key="3">
    <source>
        <dbReference type="Proteomes" id="UP001356095"/>
    </source>
</evidence>
<dbReference type="RefSeq" id="WP_330094975.1">
    <property type="nucleotide sequence ID" value="NZ_JAUZMY010000044.1"/>
</dbReference>
<reference evidence="2 3" key="1">
    <citation type="submission" date="2023-08" db="EMBL/GenBank/DDBJ databases">
        <authorList>
            <person name="Girao M."/>
            <person name="Carvalho M.F."/>
        </authorList>
    </citation>
    <scope>NUCLEOTIDE SEQUENCE [LARGE SCALE GENOMIC DNA]</scope>
    <source>
        <strain evidence="2 3">CT-R113</strain>
    </source>
</reference>
<feature type="domain" description="HTH cro/C1-type" evidence="1">
    <location>
        <begin position="11"/>
        <end position="84"/>
    </location>
</feature>
<accession>A0ABU7KG64</accession>
<evidence type="ECO:0000313" key="2">
    <source>
        <dbReference type="EMBL" id="MEE2041214.1"/>
    </source>
</evidence>
<gene>
    <name evidence="2" type="ORF">Q8791_28720</name>
</gene>